<evidence type="ECO:0000256" key="3">
    <source>
        <dbReference type="ARBA" id="ARBA00048488"/>
    </source>
</evidence>
<evidence type="ECO:0000256" key="2">
    <source>
        <dbReference type="ARBA" id="ARBA00023002"/>
    </source>
</evidence>
<reference evidence="6" key="1">
    <citation type="journal article" date="2018" name="Genome Biol.">
        <title>SKESA: strategic k-mer extension for scrupulous assemblies.</title>
        <authorList>
            <person name="Souvorov A."/>
            <person name="Agarwala R."/>
            <person name="Lipman D.J."/>
        </authorList>
    </citation>
    <scope>NUCLEOTIDE SEQUENCE</scope>
    <source>
        <strain evidence="6">AZ00058701</strain>
    </source>
</reference>
<evidence type="ECO:0000259" key="5">
    <source>
        <dbReference type="PROSITE" id="PS51790"/>
    </source>
</evidence>
<evidence type="ECO:0000313" key="7">
    <source>
        <dbReference type="EMBL" id="PPK30110.1"/>
    </source>
</evidence>
<dbReference type="PANTHER" id="PTHR10173">
    <property type="entry name" value="METHIONINE SULFOXIDE REDUCTASE"/>
    <property type="match status" value="1"/>
</dbReference>
<proteinExistence type="predicted"/>
<sequence>MKSIIKGLLFFFMSVASLTAYAEQAYKRPSDAVIKQKLSTIQYNVTQQQGTESPFNNAYWNNEEQGIYVDVVTGEPLFISLDKYDSKTGWPSFTKPLEPGNIIYKDDSSMFTSRTEVISKHGKSHLGHVFGDGPPPTNKRFCMNSAALEFIPVKDLQKRGYGKYLPLFKNAGK</sequence>
<dbReference type="FunFam" id="2.170.150.20:FF:000003">
    <property type="entry name" value="Peptide methionine sulfoxide reductase MsrB"/>
    <property type="match status" value="1"/>
</dbReference>
<dbReference type="GO" id="GO:0006979">
    <property type="term" value="P:response to oxidative stress"/>
    <property type="evidence" value="ECO:0007669"/>
    <property type="project" value="InterPro"/>
</dbReference>
<dbReference type="Gene3D" id="2.170.150.20">
    <property type="entry name" value="Peptide methionine sulfoxide reductase"/>
    <property type="match status" value="1"/>
</dbReference>
<comment type="caution">
    <text evidence="7">The sequence shown here is derived from an EMBL/GenBank/DDBJ whole genome shotgun (WGS) entry which is preliminary data.</text>
</comment>
<dbReference type="InterPro" id="IPR011057">
    <property type="entry name" value="Mss4-like_sf"/>
</dbReference>
<accession>A0A133WX53</accession>
<evidence type="ECO:0000256" key="1">
    <source>
        <dbReference type="ARBA" id="ARBA00012499"/>
    </source>
</evidence>
<dbReference type="NCBIfam" id="TIGR00357">
    <property type="entry name" value="peptide-methionine (R)-S-oxide reductase MsrB"/>
    <property type="match status" value="1"/>
</dbReference>
<dbReference type="GeneID" id="57036109"/>
<dbReference type="GO" id="GO:0033743">
    <property type="term" value="F:peptide-methionine (R)-S-oxide reductase activity"/>
    <property type="evidence" value="ECO:0007669"/>
    <property type="project" value="UniProtKB-EC"/>
</dbReference>
<name>A0A133WX53_LEGPN</name>
<dbReference type="InterPro" id="IPR028427">
    <property type="entry name" value="Met_Sox_Rdtase_MsrB"/>
</dbReference>
<protein>
    <recommendedName>
        <fullName evidence="1">peptide-methionine (R)-S-oxide reductase</fullName>
        <ecNumber evidence="1">1.8.4.12</ecNumber>
    </recommendedName>
</protein>
<organism evidence="7 8">
    <name type="scientific">Legionella pneumophila</name>
    <dbReference type="NCBI Taxonomy" id="446"/>
    <lineage>
        <taxon>Bacteria</taxon>
        <taxon>Pseudomonadati</taxon>
        <taxon>Pseudomonadota</taxon>
        <taxon>Gammaproteobacteria</taxon>
        <taxon>Legionellales</taxon>
        <taxon>Legionellaceae</taxon>
        <taxon>Legionella</taxon>
    </lineage>
</organism>
<keyword evidence="4" id="KW-0732">Signal</keyword>
<evidence type="ECO:0000313" key="8">
    <source>
        <dbReference type="Proteomes" id="UP000239239"/>
    </source>
</evidence>
<dbReference type="GO" id="GO:0005737">
    <property type="term" value="C:cytoplasm"/>
    <property type="evidence" value="ECO:0007669"/>
    <property type="project" value="TreeGrafter"/>
</dbReference>
<dbReference type="OrthoDB" id="4174719at2"/>
<evidence type="ECO:0000256" key="4">
    <source>
        <dbReference type="SAM" id="SignalP"/>
    </source>
</evidence>
<dbReference type="Pfam" id="PF01641">
    <property type="entry name" value="SelR"/>
    <property type="match status" value="1"/>
</dbReference>
<dbReference type="GO" id="GO:0030091">
    <property type="term" value="P:protein repair"/>
    <property type="evidence" value="ECO:0007669"/>
    <property type="project" value="InterPro"/>
</dbReference>
<dbReference type="PROSITE" id="PS51790">
    <property type="entry name" value="MSRB"/>
    <property type="match status" value="1"/>
</dbReference>
<dbReference type="SUPFAM" id="SSF51316">
    <property type="entry name" value="Mss4-like"/>
    <property type="match status" value="1"/>
</dbReference>
<dbReference type="EC" id="1.8.4.12" evidence="1"/>
<dbReference type="RefSeq" id="WP_010947824.1">
    <property type="nucleotide sequence ID" value="NZ_BBUG01000033.1"/>
</dbReference>
<gene>
    <name evidence="7" type="primary">msrB</name>
    <name evidence="7" type="ORF">C3928_10795</name>
    <name evidence="6" type="ORF">JBJ86_10355</name>
</gene>
<feature type="domain" description="MsrB" evidence="5">
    <location>
        <begin position="31"/>
        <end position="153"/>
    </location>
</feature>
<comment type="catalytic activity">
    <reaction evidence="3">
        <text>L-methionyl-[protein] + [thioredoxin]-disulfide + H2O = L-methionyl-(R)-S-oxide-[protein] + [thioredoxin]-dithiol</text>
        <dbReference type="Rhea" id="RHEA:24164"/>
        <dbReference type="Rhea" id="RHEA-COMP:10698"/>
        <dbReference type="Rhea" id="RHEA-COMP:10700"/>
        <dbReference type="Rhea" id="RHEA-COMP:12313"/>
        <dbReference type="Rhea" id="RHEA-COMP:12314"/>
        <dbReference type="ChEBI" id="CHEBI:15377"/>
        <dbReference type="ChEBI" id="CHEBI:16044"/>
        <dbReference type="ChEBI" id="CHEBI:29950"/>
        <dbReference type="ChEBI" id="CHEBI:45764"/>
        <dbReference type="ChEBI" id="CHEBI:50058"/>
        <dbReference type="EC" id="1.8.4.12"/>
    </reaction>
</comment>
<dbReference type="InterPro" id="IPR002579">
    <property type="entry name" value="Met_Sox_Rdtase_MsrB_dom"/>
</dbReference>
<reference evidence="6" key="3">
    <citation type="submission" date="2019-10" db="EMBL/GenBank/DDBJ databases">
        <authorList>
            <consortium name="NCBI Pathogen Detection Project"/>
        </authorList>
    </citation>
    <scope>NUCLEOTIDE SEQUENCE</scope>
    <source>
        <strain evidence="6">AZ00058701</strain>
    </source>
</reference>
<feature type="chain" id="PRO_5014245973" description="peptide-methionine (R)-S-oxide reductase" evidence="4">
    <location>
        <begin position="23"/>
        <end position="173"/>
    </location>
</feature>
<evidence type="ECO:0000313" key="6">
    <source>
        <dbReference type="EMBL" id="HAU1880642.1"/>
    </source>
</evidence>
<keyword evidence="2 6" id="KW-0560">Oxidoreductase</keyword>
<feature type="signal peptide" evidence="4">
    <location>
        <begin position="1"/>
        <end position="22"/>
    </location>
</feature>
<dbReference type="EMBL" id="PQWY01000015">
    <property type="protein sequence ID" value="PPK30110.1"/>
    <property type="molecule type" value="Genomic_DNA"/>
</dbReference>
<dbReference type="PANTHER" id="PTHR10173:SF59">
    <property type="entry name" value="PEPTIDE METHIONINE SULFOXIDE REDUCTASE MSRA_MSRB"/>
    <property type="match status" value="1"/>
</dbReference>
<dbReference type="AlphaFoldDB" id="A0A133WX53"/>
<dbReference type="Proteomes" id="UP000866496">
    <property type="component" value="Unassembled WGS sequence"/>
</dbReference>
<dbReference type="EMBL" id="DACWHX010000011">
    <property type="protein sequence ID" value="HAU1880642.1"/>
    <property type="molecule type" value="Genomic_DNA"/>
</dbReference>
<reference evidence="7 8" key="2">
    <citation type="submission" date="2018-02" db="EMBL/GenBank/DDBJ databases">
        <title>Draft genome sequences of four Legionella pneumophila clinical strains isolated in Ontario.</title>
        <authorList>
            <person name="Fortuna A."/>
            <person name="Ramnarine R."/>
            <person name="Li A."/>
            <person name="Frantz C."/>
            <person name="Mallo G."/>
        </authorList>
    </citation>
    <scope>NUCLEOTIDE SEQUENCE [LARGE SCALE GENOMIC DNA]</scope>
    <source>
        <strain evidence="7 8">LG61</strain>
    </source>
</reference>
<dbReference type="Proteomes" id="UP000239239">
    <property type="component" value="Unassembled WGS sequence"/>
</dbReference>